<dbReference type="EMBL" id="CP108021">
    <property type="protein sequence ID" value="WUM19651.1"/>
    <property type="molecule type" value="Genomic_DNA"/>
</dbReference>
<organism evidence="1 2">
    <name type="scientific">Williamsia herbipolensis</name>
    <dbReference type="NCBI Taxonomy" id="1603258"/>
    <lineage>
        <taxon>Bacteria</taxon>
        <taxon>Bacillati</taxon>
        <taxon>Actinomycetota</taxon>
        <taxon>Actinomycetes</taxon>
        <taxon>Mycobacteriales</taxon>
        <taxon>Nocardiaceae</taxon>
        <taxon>Williamsia</taxon>
    </lineage>
</organism>
<reference evidence="1 2" key="1">
    <citation type="submission" date="2022-10" db="EMBL/GenBank/DDBJ databases">
        <title>The complete genomes of actinobacterial strains from the NBC collection.</title>
        <authorList>
            <person name="Joergensen T.S."/>
            <person name="Alvarez Arevalo M."/>
            <person name="Sterndorff E.B."/>
            <person name="Faurdal D."/>
            <person name="Vuksanovic O."/>
            <person name="Mourched A.-S."/>
            <person name="Charusanti P."/>
            <person name="Shaw S."/>
            <person name="Blin K."/>
            <person name="Weber T."/>
        </authorList>
    </citation>
    <scope>NUCLEOTIDE SEQUENCE [LARGE SCALE GENOMIC DNA]</scope>
    <source>
        <strain evidence="1 2">NBC_00319</strain>
    </source>
</reference>
<dbReference type="KEGG" id="whr:OG579_18420"/>
<gene>
    <name evidence="1" type="ORF">OG579_18420</name>
</gene>
<accession>A0AAU4K0U7</accession>
<sequence>MSTSHVVWASRGLDLRSVWTRLRPRREPVELSDEERLQRHLRRQNRREIERAAYRAAYQQLVLRR</sequence>
<protein>
    <submittedName>
        <fullName evidence="1">Uncharacterized protein</fullName>
    </submittedName>
</protein>
<dbReference type="Proteomes" id="UP001432128">
    <property type="component" value="Chromosome"/>
</dbReference>
<name>A0AAU4K0U7_9NOCA</name>
<dbReference type="AlphaFoldDB" id="A0AAU4K0U7"/>
<evidence type="ECO:0000313" key="2">
    <source>
        <dbReference type="Proteomes" id="UP001432128"/>
    </source>
</evidence>
<dbReference type="RefSeq" id="WP_328857122.1">
    <property type="nucleotide sequence ID" value="NZ_CP108021.1"/>
</dbReference>
<proteinExistence type="predicted"/>
<evidence type="ECO:0000313" key="1">
    <source>
        <dbReference type="EMBL" id="WUM19651.1"/>
    </source>
</evidence>
<keyword evidence="2" id="KW-1185">Reference proteome</keyword>